<comment type="caution">
    <text evidence="8">The sequence shown here is derived from an EMBL/GenBank/DDBJ whole genome shotgun (WGS) entry which is preliminary data.</text>
</comment>
<evidence type="ECO:0000256" key="4">
    <source>
        <dbReference type="ARBA" id="ARBA00022833"/>
    </source>
</evidence>
<keyword evidence="3 6" id="KW-0479">Metal-binding</keyword>
<evidence type="ECO:0000256" key="6">
    <source>
        <dbReference type="RuleBase" id="RU361277"/>
    </source>
</evidence>
<keyword evidence="5" id="KW-0560">Oxidoreductase</keyword>
<dbReference type="InterPro" id="IPR011032">
    <property type="entry name" value="GroES-like_sf"/>
</dbReference>
<dbReference type="GO" id="GO:0008270">
    <property type="term" value="F:zinc ion binding"/>
    <property type="evidence" value="ECO:0007669"/>
    <property type="project" value="InterPro"/>
</dbReference>
<evidence type="ECO:0000256" key="3">
    <source>
        <dbReference type="ARBA" id="ARBA00022723"/>
    </source>
</evidence>
<dbReference type="InterPro" id="IPR013149">
    <property type="entry name" value="ADH-like_C"/>
</dbReference>
<evidence type="ECO:0000256" key="2">
    <source>
        <dbReference type="ARBA" id="ARBA00008072"/>
    </source>
</evidence>
<dbReference type="CDD" id="cd05285">
    <property type="entry name" value="sorbitol_DH"/>
    <property type="match status" value="1"/>
</dbReference>
<evidence type="ECO:0000259" key="7">
    <source>
        <dbReference type="SMART" id="SM00829"/>
    </source>
</evidence>
<evidence type="ECO:0000256" key="5">
    <source>
        <dbReference type="ARBA" id="ARBA00023002"/>
    </source>
</evidence>
<dbReference type="Gene3D" id="3.90.180.10">
    <property type="entry name" value="Medium-chain alcohol dehydrogenases, catalytic domain"/>
    <property type="match status" value="1"/>
</dbReference>
<dbReference type="PROSITE" id="PS00059">
    <property type="entry name" value="ADH_ZINC"/>
    <property type="match status" value="1"/>
</dbReference>
<dbReference type="AlphaFoldDB" id="A0A7V4DDI7"/>
<evidence type="ECO:0000256" key="1">
    <source>
        <dbReference type="ARBA" id="ARBA00001947"/>
    </source>
</evidence>
<comment type="cofactor">
    <cofactor evidence="1 6">
        <name>Zn(2+)</name>
        <dbReference type="ChEBI" id="CHEBI:29105"/>
    </cofactor>
</comment>
<organism evidence="8">
    <name type="scientific">Candidatus Caldatribacterium californiense</name>
    <dbReference type="NCBI Taxonomy" id="1454726"/>
    <lineage>
        <taxon>Bacteria</taxon>
        <taxon>Pseudomonadati</taxon>
        <taxon>Atribacterota</taxon>
        <taxon>Atribacteria</taxon>
        <taxon>Atribacterales</taxon>
        <taxon>Candidatus Caldatribacteriaceae</taxon>
        <taxon>Candidatus Caldatribacterium</taxon>
    </lineage>
</organism>
<reference evidence="8" key="1">
    <citation type="journal article" date="2020" name="mSystems">
        <title>Genome- and Community-Level Interaction Insights into Carbon Utilization and Element Cycling Functions of Hydrothermarchaeota in Hydrothermal Sediment.</title>
        <authorList>
            <person name="Zhou Z."/>
            <person name="Liu Y."/>
            <person name="Xu W."/>
            <person name="Pan J."/>
            <person name="Luo Z.H."/>
            <person name="Li M."/>
        </authorList>
    </citation>
    <scope>NUCLEOTIDE SEQUENCE [LARGE SCALE GENOMIC DNA]</scope>
    <source>
        <strain evidence="8">SpSt-747</strain>
    </source>
</reference>
<dbReference type="EMBL" id="DTFV01000057">
    <property type="protein sequence ID" value="HGI30418.1"/>
    <property type="molecule type" value="Genomic_DNA"/>
</dbReference>
<accession>A0A7V4DDI7</accession>
<comment type="similarity">
    <text evidence="2 6">Belongs to the zinc-containing alcohol dehydrogenase family.</text>
</comment>
<proteinExistence type="inferred from homology"/>
<sequence length="349" mass="37958">MGQTMKAAVMKGIRHIEIEELPIPIPKEGEVLVRIRSVGVCGSDVHYFVEGRIGDFVVQPPFILGHECSGEVVEVGKGVTHLKPGDRVTMEPGIPCGKCDFCRQGRYNLCPEVVFWATPPVNGTFCEYVVHSANFTYPVDPSVGFEEAALVEPLAVGMYAVHRAQAKPGDVALVLGSGPIGLVTLQALLSRGVTEIIAVDVVEKRLEKARELGARLVLNAAKENVEEEVRAFTRGRGADLVFETAGSVQTAQLSVEVARRGGKVVLVGLPSKTHFDFGVIRILDKELDILGVFRYANMYKGCVDLLNARRVNLATLITHRFPLEKTQEALLFAHEHKAESIKVVVNVGG</sequence>
<dbReference type="Gene3D" id="3.40.50.720">
    <property type="entry name" value="NAD(P)-binding Rossmann-like Domain"/>
    <property type="match status" value="1"/>
</dbReference>
<keyword evidence="4 6" id="KW-0862">Zinc</keyword>
<dbReference type="InterPro" id="IPR036291">
    <property type="entry name" value="NAD(P)-bd_dom_sf"/>
</dbReference>
<dbReference type="Pfam" id="PF00107">
    <property type="entry name" value="ADH_zinc_N"/>
    <property type="match status" value="1"/>
</dbReference>
<dbReference type="PANTHER" id="PTHR43161:SF9">
    <property type="entry name" value="SORBITOL DEHYDROGENASE"/>
    <property type="match status" value="1"/>
</dbReference>
<feature type="domain" description="Enoyl reductase (ER)" evidence="7">
    <location>
        <begin position="12"/>
        <end position="345"/>
    </location>
</feature>
<dbReference type="SUPFAM" id="SSF50129">
    <property type="entry name" value="GroES-like"/>
    <property type="match status" value="1"/>
</dbReference>
<dbReference type="Pfam" id="PF08240">
    <property type="entry name" value="ADH_N"/>
    <property type="match status" value="1"/>
</dbReference>
<protein>
    <submittedName>
        <fullName evidence="8">NAD(P)-dependent alcohol dehydrogenase</fullName>
    </submittedName>
</protein>
<gene>
    <name evidence="8" type="ORF">ENV30_03810</name>
</gene>
<dbReference type="InterPro" id="IPR020843">
    <property type="entry name" value="ER"/>
</dbReference>
<evidence type="ECO:0000313" key="8">
    <source>
        <dbReference type="EMBL" id="HGI30418.1"/>
    </source>
</evidence>
<dbReference type="InterPro" id="IPR002328">
    <property type="entry name" value="ADH_Zn_CS"/>
</dbReference>
<dbReference type="InterPro" id="IPR045306">
    <property type="entry name" value="SDH-like"/>
</dbReference>
<dbReference type="SMART" id="SM00829">
    <property type="entry name" value="PKS_ER"/>
    <property type="match status" value="1"/>
</dbReference>
<dbReference type="PANTHER" id="PTHR43161">
    <property type="entry name" value="SORBITOL DEHYDROGENASE"/>
    <property type="match status" value="1"/>
</dbReference>
<dbReference type="SUPFAM" id="SSF51735">
    <property type="entry name" value="NAD(P)-binding Rossmann-fold domains"/>
    <property type="match status" value="1"/>
</dbReference>
<dbReference type="GO" id="GO:0016616">
    <property type="term" value="F:oxidoreductase activity, acting on the CH-OH group of donors, NAD or NADP as acceptor"/>
    <property type="evidence" value="ECO:0007669"/>
    <property type="project" value="InterPro"/>
</dbReference>
<name>A0A7V4DDI7_9BACT</name>
<dbReference type="InterPro" id="IPR013154">
    <property type="entry name" value="ADH-like_N"/>
</dbReference>